<dbReference type="RefSeq" id="XP_037143184.1">
    <property type="nucleotide sequence ID" value="XM_037287289.1"/>
</dbReference>
<dbReference type="AlphaFoldDB" id="A0A7H9AZ32"/>
<accession>A0A7H9AZ32</accession>
<dbReference type="KEGG" id="zmk:HG535_0B04980"/>
<reference evidence="3 4" key="1">
    <citation type="submission" date="2020-07" db="EMBL/GenBank/DDBJ databases">
        <title>The yeast mating-type switching endonuclease HO is a domesticated member of an unorthodox homing genetic element family.</title>
        <authorList>
            <person name="Coughlan A.Y."/>
            <person name="Lombardi L."/>
            <person name="Braun-Galleani S."/>
            <person name="Martos A.R."/>
            <person name="Galeote V."/>
            <person name="Bigey F."/>
            <person name="Dequin S."/>
            <person name="Byrne K.P."/>
            <person name="Wolfe K.H."/>
        </authorList>
    </citation>
    <scope>NUCLEOTIDE SEQUENCE [LARGE SCALE GENOMIC DNA]</scope>
    <source>
        <strain evidence="3 4">NRRL Y-6702</strain>
    </source>
</reference>
<dbReference type="Proteomes" id="UP000509704">
    <property type="component" value="Chromosome 2"/>
</dbReference>
<keyword evidence="1" id="KW-0732">Signal</keyword>
<sequence>MRLMCQWMVLVMAVKCAAGMLHEFSTTKDLYGELLSTDRYSFVYIYSPKCPWCKELMPKFEMLSSFFNGALNFIMIDGRKCRILDKDFNVDTYPYLMLFEAKENLAGFQVEPELTPKNLLKGVYHGAGDVYRMAHYLTQLTGETPALPQPVHENIIELDKLGPHADSDSLDYLDATSGASLVNILSFTSPWMDFYYQELFQSSRPSSLLVQNSQFFDDKLKTFDIDGSQRSTSHLTNLFRVSHFPSLMLLPRNCGGSNSTVVRIEFHQYDSELLKKEIQTVRRLTKLCIDGDQTALSNFVSDFHSISIYPSLEDMQQKVNDAAGKAYEIHEDESDMEYISHAINDL</sequence>
<evidence type="ECO:0000256" key="1">
    <source>
        <dbReference type="SAM" id="SignalP"/>
    </source>
</evidence>
<feature type="domain" description="Thioredoxin" evidence="2">
    <location>
        <begin position="27"/>
        <end position="106"/>
    </location>
</feature>
<dbReference type="InterPro" id="IPR013766">
    <property type="entry name" value="Thioredoxin_domain"/>
</dbReference>
<evidence type="ECO:0000313" key="4">
    <source>
        <dbReference type="Proteomes" id="UP000509704"/>
    </source>
</evidence>
<dbReference type="SUPFAM" id="SSF52833">
    <property type="entry name" value="Thioredoxin-like"/>
    <property type="match status" value="1"/>
</dbReference>
<feature type="chain" id="PRO_5028997279" description="Thioredoxin domain-containing protein" evidence="1">
    <location>
        <begin position="20"/>
        <end position="346"/>
    </location>
</feature>
<dbReference type="Pfam" id="PF00085">
    <property type="entry name" value="Thioredoxin"/>
    <property type="match status" value="1"/>
</dbReference>
<name>A0A7H9AZ32_ZYGMR</name>
<organism evidence="3 4">
    <name type="scientific">Zygotorulaspora mrakii</name>
    <name type="common">Zygosaccharomyces mrakii</name>
    <dbReference type="NCBI Taxonomy" id="42260"/>
    <lineage>
        <taxon>Eukaryota</taxon>
        <taxon>Fungi</taxon>
        <taxon>Dikarya</taxon>
        <taxon>Ascomycota</taxon>
        <taxon>Saccharomycotina</taxon>
        <taxon>Saccharomycetes</taxon>
        <taxon>Saccharomycetales</taxon>
        <taxon>Saccharomycetaceae</taxon>
        <taxon>Zygotorulaspora</taxon>
    </lineage>
</organism>
<evidence type="ECO:0000259" key="2">
    <source>
        <dbReference type="Pfam" id="PF00085"/>
    </source>
</evidence>
<dbReference type="CDD" id="cd02961">
    <property type="entry name" value="PDI_a_family"/>
    <property type="match status" value="1"/>
</dbReference>
<dbReference type="GeneID" id="59235117"/>
<feature type="signal peptide" evidence="1">
    <location>
        <begin position="1"/>
        <end position="19"/>
    </location>
</feature>
<evidence type="ECO:0000313" key="3">
    <source>
        <dbReference type="EMBL" id="QLG71456.1"/>
    </source>
</evidence>
<protein>
    <recommendedName>
        <fullName evidence="2">Thioredoxin domain-containing protein</fullName>
    </recommendedName>
</protein>
<proteinExistence type="predicted"/>
<gene>
    <name evidence="3" type="ORF">HG535_0B04980</name>
</gene>
<dbReference type="EMBL" id="CP058605">
    <property type="protein sequence ID" value="QLG71456.1"/>
    <property type="molecule type" value="Genomic_DNA"/>
</dbReference>
<dbReference type="OrthoDB" id="10264505at2759"/>
<dbReference type="InterPro" id="IPR036249">
    <property type="entry name" value="Thioredoxin-like_sf"/>
</dbReference>
<dbReference type="Gene3D" id="3.40.30.10">
    <property type="entry name" value="Glutaredoxin"/>
    <property type="match status" value="1"/>
</dbReference>
<keyword evidence="4" id="KW-1185">Reference proteome</keyword>